<gene>
    <name evidence="2" type="ORF">QBC46DRAFT_366496</name>
</gene>
<keyword evidence="3" id="KW-1185">Reference proteome</keyword>
<feature type="domain" description="Thioester reductase (TE)" evidence="1">
    <location>
        <begin position="114"/>
        <end position="215"/>
    </location>
</feature>
<evidence type="ECO:0000259" key="1">
    <source>
        <dbReference type="Pfam" id="PF07993"/>
    </source>
</evidence>
<accession>A0AAN6N1E0</accession>
<name>A0AAN6N1E0_9PEZI</name>
<proteinExistence type="predicted"/>
<comment type="caution">
    <text evidence="2">The sequence shown here is derived from an EMBL/GenBank/DDBJ whole genome shotgun (WGS) entry which is preliminary data.</text>
</comment>
<dbReference type="InterPro" id="IPR036291">
    <property type="entry name" value="NAD(P)-bd_dom_sf"/>
</dbReference>
<dbReference type="AlphaFoldDB" id="A0AAN6N1E0"/>
<dbReference type="SUPFAM" id="SSF51735">
    <property type="entry name" value="NAD(P)-binding Rossmann-fold domains"/>
    <property type="match status" value="1"/>
</dbReference>
<evidence type="ECO:0000313" key="2">
    <source>
        <dbReference type="EMBL" id="KAK3937020.1"/>
    </source>
</evidence>
<dbReference type="InterPro" id="IPR013120">
    <property type="entry name" value="FAR_NAD-bd"/>
</dbReference>
<reference evidence="3" key="1">
    <citation type="journal article" date="2023" name="Mol. Phylogenet. Evol.">
        <title>Genome-scale phylogeny and comparative genomics of the fungal order Sordariales.</title>
        <authorList>
            <person name="Hensen N."/>
            <person name="Bonometti L."/>
            <person name="Westerberg I."/>
            <person name="Brannstrom I.O."/>
            <person name="Guillou S."/>
            <person name="Cros-Aarteil S."/>
            <person name="Calhoun S."/>
            <person name="Haridas S."/>
            <person name="Kuo A."/>
            <person name="Mondo S."/>
            <person name="Pangilinan J."/>
            <person name="Riley R."/>
            <person name="LaButti K."/>
            <person name="Andreopoulos B."/>
            <person name="Lipzen A."/>
            <person name="Chen C."/>
            <person name="Yan M."/>
            <person name="Daum C."/>
            <person name="Ng V."/>
            <person name="Clum A."/>
            <person name="Steindorff A."/>
            <person name="Ohm R.A."/>
            <person name="Martin F."/>
            <person name="Silar P."/>
            <person name="Natvig D.O."/>
            <person name="Lalanne C."/>
            <person name="Gautier V."/>
            <person name="Ament-Velasquez S.L."/>
            <person name="Kruys A."/>
            <person name="Hutchinson M.I."/>
            <person name="Powell A.J."/>
            <person name="Barry K."/>
            <person name="Miller A.N."/>
            <person name="Grigoriev I.V."/>
            <person name="Debuchy R."/>
            <person name="Gladieux P."/>
            <person name="Hiltunen Thoren M."/>
            <person name="Johannesson H."/>
        </authorList>
    </citation>
    <scope>NUCLEOTIDE SEQUENCE [LARGE SCALE GENOMIC DNA]</scope>
    <source>
        <strain evidence="3">CBS 340.73</strain>
    </source>
</reference>
<protein>
    <recommendedName>
        <fullName evidence="1">Thioester reductase (TE) domain-containing protein</fullName>
    </recommendedName>
</protein>
<dbReference type="Pfam" id="PF07993">
    <property type="entry name" value="NAD_binding_4"/>
    <property type="match status" value="1"/>
</dbReference>
<dbReference type="Proteomes" id="UP001303473">
    <property type="component" value="Unassembled WGS sequence"/>
</dbReference>
<evidence type="ECO:0000313" key="3">
    <source>
        <dbReference type="Proteomes" id="UP001303473"/>
    </source>
</evidence>
<sequence>MIQSVVPNDLYSLFTLIVILTRYIPRVIGSRVEPIIIQEMFPQRKGIYNDLDKQPIDCRNKLPPRLERRYIVTGGNGLAREVDFTQTDITSAAAVDAAFQKPWDRSTFHLPLTVFHTAAVILASDRSKYLYGFPVAVNVEGTGNVWEAARAAGADVFSSTSRSSTSKFWAKEPWNFWQILDERDFVQRPERSHEDFFGNYPASKVVAERLVCPANCDSGVYGNPTDNTVGGPLSQPMFPTWVPHIVQSFVHGANVAIAHLHHEAPLLAKNGMPPQAGRPFVVTDPNPPISYRDLYTAISTLSVHPFQAVVLLPVLILALSHLVEWYNLLPYRVPMLRRILQEIKGDVRHLHPGLFSICT</sequence>
<organism evidence="2 3">
    <name type="scientific">Diplogelasinospora grovesii</name>
    <dbReference type="NCBI Taxonomy" id="303347"/>
    <lineage>
        <taxon>Eukaryota</taxon>
        <taxon>Fungi</taxon>
        <taxon>Dikarya</taxon>
        <taxon>Ascomycota</taxon>
        <taxon>Pezizomycotina</taxon>
        <taxon>Sordariomycetes</taxon>
        <taxon>Sordariomycetidae</taxon>
        <taxon>Sordariales</taxon>
        <taxon>Diplogelasinosporaceae</taxon>
        <taxon>Diplogelasinospora</taxon>
    </lineage>
</organism>
<dbReference type="Gene3D" id="3.40.50.720">
    <property type="entry name" value="NAD(P)-binding Rossmann-like Domain"/>
    <property type="match status" value="1"/>
</dbReference>
<dbReference type="EMBL" id="MU853865">
    <property type="protein sequence ID" value="KAK3937020.1"/>
    <property type="molecule type" value="Genomic_DNA"/>
</dbReference>